<keyword evidence="2" id="KW-0186">Copper</keyword>
<gene>
    <name evidence="4" type="ORF">MNBD_NITROSPINAE01-628</name>
</gene>
<sequence>MKVAVISALMVSVLLIVFGVVKYVSGNRAASQMEMPPHGYRTTPIGEDKTPTSVAYAAIGNKIGKFELVDQDGKPFEISKWFDKPMIVSYIFTACDIVCPAITGSLASFVENNKEMLGRDFRIVSVGFDVKNDTPSAMREYGENFVDNFDNWVFATGSADVVKALSEKLGIMYKKTDAAMAMNAEMDHGEMKMDPAMMWKHTMAITVVGPGGVVAEQVFGTNYSDEELAKPIKKTLKN</sequence>
<protein>
    <recommendedName>
        <fullName evidence="3">Thioredoxin domain-containing protein</fullName>
    </recommendedName>
</protein>
<comment type="similarity">
    <text evidence="1">Belongs to the SCO1/2 family.</text>
</comment>
<dbReference type="PANTHER" id="PTHR12151:SF25">
    <property type="entry name" value="LINALOOL DEHYDRATASE_ISOMERASE DOMAIN-CONTAINING PROTEIN"/>
    <property type="match status" value="1"/>
</dbReference>
<organism evidence="4">
    <name type="scientific">hydrothermal vent metagenome</name>
    <dbReference type="NCBI Taxonomy" id="652676"/>
    <lineage>
        <taxon>unclassified sequences</taxon>
        <taxon>metagenomes</taxon>
        <taxon>ecological metagenomes</taxon>
    </lineage>
</organism>
<reference evidence="4" key="1">
    <citation type="submission" date="2018-06" db="EMBL/GenBank/DDBJ databases">
        <authorList>
            <person name="Zhirakovskaya E."/>
        </authorList>
    </citation>
    <scope>NUCLEOTIDE SEQUENCE</scope>
</reference>
<dbReference type="PROSITE" id="PS51352">
    <property type="entry name" value="THIOREDOXIN_2"/>
    <property type="match status" value="1"/>
</dbReference>
<dbReference type="SUPFAM" id="SSF52833">
    <property type="entry name" value="Thioredoxin-like"/>
    <property type="match status" value="1"/>
</dbReference>
<name>A0A3B1BZJ6_9ZZZZ</name>
<dbReference type="EMBL" id="UOGC01000100">
    <property type="protein sequence ID" value="VAX19921.1"/>
    <property type="molecule type" value="Genomic_DNA"/>
</dbReference>
<accession>A0A3B1BZJ6</accession>
<evidence type="ECO:0000256" key="2">
    <source>
        <dbReference type="ARBA" id="ARBA00023008"/>
    </source>
</evidence>
<dbReference type="CDD" id="cd02968">
    <property type="entry name" value="SCO"/>
    <property type="match status" value="1"/>
</dbReference>
<evidence type="ECO:0000313" key="4">
    <source>
        <dbReference type="EMBL" id="VAX19921.1"/>
    </source>
</evidence>
<dbReference type="InterPro" id="IPR003782">
    <property type="entry name" value="SCO1/SenC"/>
</dbReference>
<feature type="domain" description="Thioredoxin" evidence="3">
    <location>
        <begin position="57"/>
        <end position="237"/>
    </location>
</feature>
<evidence type="ECO:0000259" key="3">
    <source>
        <dbReference type="PROSITE" id="PS51352"/>
    </source>
</evidence>
<dbReference type="AlphaFoldDB" id="A0A3B1BZJ6"/>
<proteinExistence type="inferred from homology"/>
<dbReference type="Pfam" id="PF02630">
    <property type="entry name" value="SCO1-SenC"/>
    <property type="match status" value="1"/>
</dbReference>
<evidence type="ECO:0000256" key="1">
    <source>
        <dbReference type="ARBA" id="ARBA00010996"/>
    </source>
</evidence>
<dbReference type="PANTHER" id="PTHR12151">
    <property type="entry name" value="ELECTRON TRANSPORT PROTIN SCO1/SENC FAMILY MEMBER"/>
    <property type="match status" value="1"/>
</dbReference>
<dbReference type="InterPro" id="IPR013766">
    <property type="entry name" value="Thioredoxin_domain"/>
</dbReference>
<dbReference type="Gene3D" id="3.40.30.10">
    <property type="entry name" value="Glutaredoxin"/>
    <property type="match status" value="1"/>
</dbReference>
<dbReference type="InterPro" id="IPR036249">
    <property type="entry name" value="Thioredoxin-like_sf"/>
</dbReference>